<dbReference type="Gene3D" id="3.20.20.450">
    <property type="entry name" value="EAL domain"/>
    <property type="match status" value="1"/>
</dbReference>
<accession>A0ABU2J6L5</accession>
<proteinExistence type="predicted"/>
<evidence type="ECO:0000259" key="1">
    <source>
        <dbReference type="PROSITE" id="PS50883"/>
    </source>
</evidence>
<dbReference type="InterPro" id="IPR001633">
    <property type="entry name" value="EAL_dom"/>
</dbReference>
<dbReference type="Proteomes" id="UP001183176">
    <property type="component" value="Unassembled WGS sequence"/>
</dbReference>
<dbReference type="PANTHER" id="PTHR33121">
    <property type="entry name" value="CYCLIC DI-GMP PHOSPHODIESTERASE PDEF"/>
    <property type="match status" value="1"/>
</dbReference>
<dbReference type="PROSITE" id="PS50883">
    <property type="entry name" value="EAL"/>
    <property type="match status" value="1"/>
</dbReference>
<dbReference type="PANTHER" id="PTHR33121:SF76">
    <property type="entry name" value="SIGNALING PROTEIN"/>
    <property type="match status" value="1"/>
</dbReference>
<sequence length="401" mass="43379">MRAVSHRVVPRAAKAPDPTAHHNWAAAISKVLADPSRPRVVYQPIVDLRRGVVSGYEALARFDERPDLGPDAWFQAADRLGLGAALEAQVVRAVGAVRDSLPPDCFVTVNVSPHLLAEPELLQAFADIGDLSKIVLELTEHVLVDDHAQLLALLNELRTAGAAVALDDAGSGYSGLQQLALVRPNIVKLDRAFVDYADRDEAKLAVAELLGAYAGRLDAVILGEGIERPEELAALIRLGVPLGQGWLFGRGQAAWAQLGADQADLIRSLAEDTRHTERITSLIERTPVVRDDDLGAVRSLFLADRGLEVAAVVDRHNRPVCLLRRPTGEGRGGDEPRALPVSLRVSATAEVVDVATRAMTRPSETRFDPVVCGDAYGHYLGVVRPERLMLRLAEARSEISR</sequence>
<feature type="domain" description="EAL" evidence="1">
    <location>
        <begin position="21"/>
        <end position="265"/>
    </location>
</feature>
<reference evidence="3" key="1">
    <citation type="submission" date="2023-07" db="EMBL/GenBank/DDBJ databases">
        <title>30 novel species of actinomycetes from the DSMZ collection.</title>
        <authorList>
            <person name="Nouioui I."/>
        </authorList>
    </citation>
    <scope>NUCLEOTIDE SEQUENCE [LARGE SCALE GENOMIC DNA]</scope>
    <source>
        <strain evidence="3">DSM 44399</strain>
    </source>
</reference>
<keyword evidence="3" id="KW-1185">Reference proteome</keyword>
<dbReference type="CDD" id="cd01948">
    <property type="entry name" value="EAL"/>
    <property type="match status" value="1"/>
</dbReference>
<dbReference type="SMART" id="SM00052">
    <property type="entry name" value="EAL"/>
    <property type="match status" value="1"/>
</dbReference>
<dbReference type="Pfam" id="PF00563">
    <property type="entry name" value="EAL"/>
    <property type="match status" value="1"/>
</dbReference>
<evidence type="ECO:0000313" key="2">
    <source>
        <dbReference type="EMBL" id="MDT0260635.1"/>
    </source>
</evidence>
<comment type="caution">
    <text evidence="2">The sequence shown here is derived from an EMBL/GenBank/DDBJ whole genome shotgun (WGS) entry which is preliminary data.</text>
</comment>
<dbReference type="SUPFAM" id="SSF141868">
    <property type="entry name" value="EAL domain-like"/>
    <property type="match status" value="1"/>
</dbReference>
<evidence type="ECO:0000313" key="3">
    <source>
        <dbReference type="Proteomes" id="UP001183176"/>
    </source>
</evidence>
<dbReference type="RefSeq" id="WP_311421792.1">
    <property type="nucleotide sequence ID" value="NZ_JAVREH010000004.1"/>
</dbReference>
<protein>
    <submittedName>
        <fullName evidence="2">EAL domain-containing protein</fullName>
    </submittedName>
</protein>
<gene>
    <name evidence="2" type="ORF">RM423_04435</name>
</gene>
<dbReference type="EMBL" id="JAVREH010000004">
    <property type="protein sequence ID" value="MDT0260635.1"/>
    <property type="molecule type" value="Genomic_DNA"/>
</dbReference>
<dbReference type="InterPro" id="IPR050706">
    <property type="entry name" value="Cyclic-di-GMP_PDE-like"/>
</dbReference>
<name>A0ABU2J6L5_9ACTN</name>
<organism evidence="2 3">
    <name type="scientific">Jatrophihabitans lederbergiae</name>
    <dbReference type="NCBI Taxonomy" id="3075547"/>
    <lineage>
        <taxon>Bacteria</taxon>
        <taxon>Bacillati</taxon>
        <taxon>Actinomycetota</taxon>
        <taxon>Actinomycetes</taxon>
        <taxon>Jatrophihabitantales</taxon>
        <taxon>Jatrophihabitantaceae</taxon>
        <taxon>Jatrophihabitans</taxon>
    </lineage>
</organism>
<dbReference type="InterPro" id="IPR035919">
    <property type="entry name" value="EAL_sf"/>
</dbReference>